<name>A0ABT1MKA5_9BACT</name>
<dbReference type="SUPFAM" id="SSF53756">
    <property type="entry name" value="UDP-Glycosyltransferase/glycogen phosphorylase"/>
    <property type="match status" value="1"/>
</dbReference>
<gene>
    <name evidence="1" type="ORF">NMU02_13205</name>
</gene>
<organism evidence="1 2">
    <name type="scientific">Coprobacter tertius</name>
    <dbReference type="NCBI Taxonomy" id="2944915"/>
    <lineage>
        <taxon>Bacteria</taxon>
        <taxon>Pseudomonadati</taxon>
        <taxon>Bacteroidota</taxon>
        <taxon>Bacteroidia</taxon>
        <taxon>Bacteroidales</taxon>
        <taxon>Barnesiellaceae</taxon>
        <taxon>Coprobacter</taxon>
    </lineage>
</organism>
<evidence type="ECO:0000313" key="1">
    <source>
        <dbReference type="EMBL" id="MCP9613050.1"/>
    </source>
</evidence>
<dbReference type="RefSeq" id="WP_255028436.1">
    <property type="nucleotide sequence ID" value="NZ_JANDHW010000020.1"/>
</dbReference>
<comment type="caution">
    <text evidence="1">The sequence shown here is derived from an EMBL/GenBank/DDBJ whole genome shotgun (WGS) entry which is preliminary data.</text>
</comment>
<keyword evidence="2" id="KW-1185">Reference proteome</keyword>
<dbReference type="Proteomes" id="UP001205603">
    <property type="component" value="Unassembled WGS sequence"/>
</dbReference>
<proteinExistence type="predicted"/>
<reference evidence="1 2" key="1">
    <citation type="submission" date="2022-07" db="EMBL/GenBank/DDBJ databases">
        <title>Fecal culturing of patients with breast cancer.</title>
        <authorList>
            <person name="Teng N.M.Y."/>
            <person name="Kiu R."/>
            <person name="Evans R."/>
            <person name="Baker D.J."/>
            <person name="Zenner C."/>
            <person name="Robinson S.D."/>
            <person name="Hall L.J."/>
        </authorList>
    </citation>
    <scope>NUCLEOTIDE SEQUENCE [LARGE SCALE GENOMIC DNA]</scope>
    <source>
        <strain evidence="1 2">LH1063</strain>
    </source>
</reference>
<dbReference type="EMBL" id="JANDHW010000020">
    <property type="protein sequence ID" value="MCP9613050.1"/>
    <property type="molecule type" value="Genomic_DNA"/>
</dbReference>
<accession>A0ABT1MKA5</accession>
<evidence type="ECO:0000313" key="2">
    <source>
        <dbReference type="Proteomes" id="UP001205603"/>
    </source>
</evidence>
<protein>
    <submittedName>
        <fullName evidence="1">Uncharacterized protein</fullName>
    </submittedName>
</protein>
<sequence length="413" mass="47468">MLLLAESLSSVSGDSGMGNSHIIASLKQGNHQLKVLCASKDGCVIPHWPGIEIEQLFIPEKKIKKNSFISFITNHLHKKNTNDPEKEKSELWIKGISQAISQTKVSYDMAFILPEGHSFIPGFAFSQLNTGIPWIAGFSHMHPFNFNIKQSINEENWMRFRFRIVAEQATWLASPSIRLCEQILTIAPTLHSKLLYLPYPSTKIPVDHVTREEQSIRYPSSWFTLLCPGKLTYIPFVHRFLKAFGRFIGQLPPEASPVKLLLCGDVSHETEMEIQNYGLHPYIRAVKLGTTRYYELLKEVSALLHTEENQNDSLFLPGYIPSCISAKQPLLACVQYRSETRRLLGEELPLYCNANDEDDIYYALIRLWLHWHNNEPRPDYPEKLLYLISEQNINSIMDMTLRLNIRETEPIKD</sequence>